<organism evidence="3 4">
    <name type="scientific">Prorocentrum cordatum</name>
    <dbReference type="NCBI Taxonomy" id="2364126"/>
    <lineage>
        <taxon>Eukaryota</taxon>
        <taxon>Sar</taxon>
        <taxon>Alveolata</taxon>
        <taxon>Dinophyceae</taxon>
        <taxon>Prorocentrales</taxon>
        <taxon>Prorocentraceae</taxon>
        <taxon>Prorocentrum</taxon>
    </lineage>
</organism>
<feature type="non-terminal residue" evidence="3">
    <location>
        <position position="1"/>
    </location>
</feature>
<evidence type="ECO:0000256" key="1">
    <source>
        <dbReference type="SAM" id="MobiDB-lite"/>
    </source>
</evidence>
<feature type="compositionally biased region" description="Basic residues" evidence="1">
    <location>
        <begin position="117"/>
        <end position="131"/>
    </location>
</feature>
<dbReference type="CDD" id="cd06257">
    <property type="entry name" value="DnaJ"/>
    <property type="match status" value="1"/>
</dbReference>
<feature type="region of interest" description="Disordered" evidence="1">
    <location>
        <begin position="66"/>
        <end position="97"/>
    </location>
</feature>
<dbReference type="SMART" id="SM00271">
    <property type="entry name" value="DnaJ"/>
    <property type="match status" value="1"/>
</dbReference>
<gene>
    <name evidence="3" type="ORF">PCOR1329_LOCUS63587</name>
</gene>
<dbReference type="Pfam" id="PF00226">
    <property type="entry name" value="DnaJ"/>
    <property type="match status" value="1"/>
</dbReference>
<evidence type="ECO:0000313" key="3">
    <source>
        <dbReference type="EMBL" id="CAK0880450.1"/>
    </source>
</evidence>
<keyword evidence="4" id="KW-1185">Reference proteome</keyword>
<accession>A0ABN9W329</accession>
<dbReference type="PROSITE" id="PS50076">
    <property type="entry name" value="DNAJ_2"/>
    <property type="match status" value="1"/>
</dbReference>
<proteinExistence type="predicted"/>
<feature type="domain" description="J" evidence="2">
    <location>
        <begin position="140"/>
        <end position="197"/>
    </location>
</feature>
<evidence type="ECO:0000313" key="4">
    <source>
        <dbReference type="Proteomes" id="UP001189429"/>
    </source>
</evidence>
<dbReference type="Gene3D" id="1.10.287.110">
    <property type="entry name" value="DnaJ domain"/>
    <property type="match status" value="1"/>
</dbReference>
<sequence>RQPFRLGCPSVFRGALFAPLVDSLGIISRRVHLALPSPLTQRIPLLSLCQWWNALVYPRMLRPPGVAGPARPRGAPAGAAPRSAPRSAPRGPAPPSAGWRLAACLARGAARGGVGRRLGRPPGGRRRRRASRAAADPRASALSVLSLSEGASRSDVKRRFKELVATEHPDKRPGDLAAAERFKAVVAAYEELASPGGAPEPGPAPTASRQTGPVEVEVDEVEVDPESVAALLLFACFGVAVVLLSQVDLRWQTCYRSWEWWCSLKGLA</sequence>
<dbReference type="InterPro" id="IPR001623">
    <property type="entry name" value="DnaJ_domain"/>
</dbReference>
<feature type="region of interest" description="Disordered" evidence="1">
    <location>
        <begin position="112"/>
        <end position="137"/>
    </location>
</feature>
<dbReference type="PRINTS" id="PR00625">
    <property type="entry name" value="JDOMAIN"/>
</dbReference>
<comment type="caution">
    <text evidence="3">The sequence shown here is derived from an EMBL/GenBank/DDBJ whole genome shotgun (WGS) entry which is preliminary data.</text>
</comment>
<protein>
    <recommendedName>
        <fullName evidence="2">J domain-containing protein</fullName>
    </recommendedName>
</protein>
<dbReference type="InterPro" id="IPR036869">
    <property type="entry name" value="J_dom_sf"/>
</dbReference>
<dbReference type="Proteomes" id="UP001189429">
    <property type="component" value="Unassembled WGS sequence"/>
</dbReference>
<dbReference type="SUPFAM" id="SSF46565">
    <property type="entry name" value="Chaperone J-domain"/>
    <property type="match status" value="1"/>
</dbReference>
<evidence type="ECO:0000259" key="2">
    <source>
        <dbReference type="PROSITE" id="PS50076"/>
    </source>
</evidence>
<reference evidence="3" key="1">
    <citation type="submission" date="2023-10" db="EMBL/GenBank/DDBJ databases">
        <authorList>
            <person name="Chen Y."/>
            <person name="Shah S."/>
            <person name="Dougan E. K."/>
            <person name="Thang M."/>
            <person name="Chan C."/>
        </authorList>
    </citation>
    <scope>NUCLEOTIDE SEQUENCE [LARGE SCALE GENOMIC DNA]</scope>
</reference>
<dbReference type="EMBL" id="CAUYUJ010018073">
    <property type="protein sequence ID" value="CAK0880450.1"/>
    <property type="molecule type" value="Genomic_DNA"/>
</dbReference>
<name>A0ABN9W329_9DINO</name>
<feature type="region of interest" description="Disordered" evidence="1">
    <location>
        <begin position="193"/>
        <end position="213"/>
    </location>
</feature>